<evidence type="ECO:0000256" key="7">
    <source>
        <dbReference type="ARBA" id="ARBA00022989"/>
    </source>
</evidence>
<evidence type="ECO:0000256" key="9">
    <source>
        <dbReference type="ARBA" id="ARBA00023136"/>
    </source>
</evidence>
<evidence type="ECO:0000256" key="3">
    <source>
        <dbReference type="ARBA" id="ARBA00022448"/>
    </source>
</evidence>
<sequence length="369" mass="38182">MSADFWAGYLSGAAGILIGNPLDLVKTRLQAGPAATTPAAGSGSGGGSVNWRATGNWVRGIPAPVLGYGALNALLFVSYNRTLLLLGEPDPTSPSTPNALGKVFLAGAIGGLATFVVSAPTELIKCRAQVFDSLSSAHGLGRRSGAAGGEGSSSVSSWNVARETWRAEGVRGFYRGGVVTAVRDAVGYAFYFWSYELCKRAFAPSSPTSPSTSSIEESPSTVLLCGGIAGVVTWASIFPLDVIKTRVQTQPSFHRAAGLVSPSLSRSSSPPTTANTTTTTTSRPTEHTRLLHSSSSSPSPSPSPTSAASSTSTPHKPLGAWAIAKAAYANEGAAVFFRGLGVCSVRAFVVNAVQWAVYEWVMRVLVPRG</sequence>
<evidence type="ECO:0000256" key="1">
    <source>
        <dbReference type="ARBA" id="ARBA00004448"/>
    </source>
</evidence>
<feature type="compositionally biased region" description="Low complexity" evidence="12">
    <location>
        <begin position="261"/>
        <end position="283"/>
    </location>
</feature>
<proteinExistence type="inferred from homology"/>
<feature type="compositionally biased region" description="Low complexity" evidence="12">
    <location>
        <begin position="293"/>
        <end position="313"/>
    </location>
</feature>
<dbReference type="SUPFAM" id="SSF103506">
    <property type="entry name" value="Mitochondrial carrier"/>
    <property type="match status" value="1"/>
</dbReference>
<dbReference type="PROSITE" id="PS50920">
    <property type="entry name" value="SOLCAR"/>
    <property type="match status" value="2"/>
</dbReference>
<keyword evidence="7" id="KW-1133">Transmembrane helix</keyword>
<dbReference type="EMBL" id="JBBWRZ010000010">
    <property type="protein sequence ID" value="KAK8227386.1"/>
    <property type="molecule type" value="Genomic_DNA"/>
</dbReference>
<comment type="similarity">
    <text evidence="2 11">Belongs to the mitochondrial carrier (TC 2.A.29) family.</text>
</comment>
<evidence type="ECO:0000256" key="8">
    <source>
        <dbReference type="ARBA" id="ARBA00023128"/>
    </source>
</evidence>
<evidence type="ECO:0000256" key="2">
    <source>
        <dbReference type="ARBA" id="ARBA00006375"/>
    </source>
</evidence>
<evidence type="ECO:0000256" key="12">
    <source>
        <dbReference type="SAM" id="MobiDB-lite"/>
    </source>
</evidence>
<evidence type="ECO:0000256" key="11">
    <source>
        <dbReference type="RuleBase" id="RU000488"/>
    </source>
</evidence>
<feature type="repeat" description="Solcar" evidence="10">
    <location>
        <begin position="217"/>
        <end position="364"/>
    </location>
</feature>
<dbReference type="InterPro" id="IPR050567">
    <property type="entry name" value="Mitochondrial_Carrier"/>
</dbReference>
<keyword evidence="9 10" id="KW-0472">Membrane</keyword>
<evidence type="ECO:0000313" key="13">
    <source>
        <dbReference type="EMBL" id="KAK8227386.1"/>
    </source>
</evidence>
<organism evidence="13 14">
    <name type="scientific">Phyllosticta capitalensis</name>
    <dbReference type="NCBI Taxonomy" id="121624"/>
    <lineage>
        <taxon>Eukaryota</taxon>
        <taxon>Fungi</taxon>
        <taxon>Dikarya</taxon>
        <taxon>Ascomycota</taxon>
        <taxon>Pezizomycotina</taxon>
        <taxon>Dothideomycetes</taxon>
        <taxon>Dothideomycetes incertae sedis</taxon>
        <taxon>Botryosphaeriales</taxon>
        <taxon>Phyllostictaceae</taxon>
        <taxon>Phyllosticta</taxon>
    </lineage>
</organism>
<keyword evidence="4 10" id="KW-0812">Transmembrane</keyword>
<feature type="region of interest" description="Disordered" evidence="12">
    <location>
        <begin position="258"/>
        <end position="313"/>
    </location>
</feature>
<evidence type="ECO:0000256" key="6">
    <source>
        <dbReference type="ARBA" id="ARBA00022792"/>
    </source>
</evidence>
<dbReference type="InterPro" id="IPR002067">
    <property type="entry name" value="MCP"/>
</dbReference>
<keyword evidence="14" id="KW-1185">Reference proteome</keyword>
<protein>
    <submittedName>
        <fullName evidence="13">Mitochondrial carrier domain-containing protein</fullName>
    </submittedName>
</protein>
<dbReference type="Proteomes" id="UP001492380">
    <property type="component" value="Unassembled WGS sequence"/>
</dbReference>
<name>A0ABR1YEL4_9PEZI</name>
<reference evidence="13 14" key="1">
    <citation type="submission" date="2024-04" db="EMBL/GenBank/DDBJ databases">
        <title>Phyllosticta paracitricarpa is synonymous to the EU quarantine fungus P. citricarpa based on phylogenomic analyses.</title>
        <authorList>
            <consortium name="Lawrence Berkeley National Laboratory"/>
            <person name="Van Ingen-Buijs V.A."/>
            <person name="Van Westerhoven A.C."/>
            <person name="Haridas S."/>
            <person name="Skiadas P."/>
            <person name="Martin F."/>
            <person name="Groenewald J.Z."/>
            <person name="Crous P.W."/>
            <person name="Seidl M.F."/>
        </authorList>
    </citation>
    <scope>NUCLEOTIDE SEQUENCE [LARGE SCALE GENOMIC DNA]</scope>
    <source>
        <strain evidence="13 14">CBS 123374</strain>
    </source>
</reference>
<evidence type="ECO:0000313" key="14">
    <source>
        <dbReference type="Proteomes" id="UP001492380"/>
    </source>
</evidence>
<accession>A0ABR1YEL4</accession>
<keyword evidence="5" id="KW-0677">Repeat</keyword>
<dbReference type="PANTHER" id="PTHR45624:SF10">
    <property type="entry name" value="SLC (SOLUTE CARRIER) HOMOLOG"/>
    <property type="match status" value="1"/>
</dbReference>
<keyword evidence="8" id="KW-0496">Mitochondrion</keyword>
<gene>
    <name evidence="13" type="ORF">HDK90DRAFT_58304</name>
</gene>
<dbReference type="InterPro" id="IPR023395">
    <property type="entry name" value="MCP_dom_sf"/>
</dbReference>
<dbReference type="Gene3D" id="1.50.40.10">
    <property type="entry name" value="Mitochondrial carrier domain"/>
    <property type="match status" value="2"/>
</dbReference>
<dbReference type="PANTHER" id="PTHR45624">
    <property type="entry name" value="MITOCHONDRIAL BASIC AMINO ACIDS TRANSPORTER-RELATED"/>
    <property type="match status" value="1"/>
</dbReference>
<evidence type="ECO:0000256" key="4">
    <source>
        <dbReference type="ARBA" id="ARBA00022692"/>
    </source>
</evidence>
<evidence type="ECO:0000256" key="10">
    <source>
        <dbReference type="PROSITE-ProRule" id="PRU00282"/>
    </source>
</evidence>
<dbReference type="PRINTS" id="PR00926">
    <property type="entry name" value="MITOCARRIER"/>
</dbReference>
<comment type="caution">
    <text evidence="13">The sequence shown here is derived from an EMBL/GenBank/DDBJ whole genome shotgun (WGS) entry which is preliminary data.</text>
</comment>
<feature type="repeat" description="Solcar" evidence="10">
    <location>
        <begin position="98"/>
        <end position="201"/>
    </location>
</feature>
<keyword evidence="3 11" id="KW-0813">Transport</keyword>
<keyword evidence="6" id="KW-0999">Mitochondrion inner membrane</keyword>
<comment type="subcellular location">
    <subcellularLocation>
        <location evidence="1">Mitochondrion inner membrane</location>
        <topology evidence="1">Multi-pass membrane protein</topology>
    </subcellularLocation>
</comment>
<dbReference type="Pfam" id="PF00153">
    <property type="entry name" value="Mito_carr"/>
    <property type="match status" value="4"/>
</dbReference>
<evidence type="ECO:0000256" key="5">
    <source>
        <dbReference type="ARBA" id="ARBA00022737"/>
    </source>
</evidence>
<dbReference type="InterPro" id="IPR018108">
    <property type="entry name" value="MCP_transmembrane"/>
</dbReference>